<dbReference type="Pfam" id="PF13560">
    <property type="entry name" value="HTH_31"/>
    <property type="match status" value="1"/>
</dbReference>
<feature type="domain" description="HTH cro/C1-type" evidence="1">
    <location>
        <begin position="17"/>
        <end position="56"/>
    </location>
</feature>
<dbReference type="PROSITE" id="PS50943">
    <property type="entry name" value="HTH_CROC1"/>
    <property type="match status" value="1"/>
</dbReference>
<dbReference type="Gene3D" id="1.10.260.40">
    <property type="entry name" value="lambda repressor-like DNA-binding domains"/>
    <property type="match status" value="1"/>
</dbReference>
<dbReference type="CDD" id="cd00093">
    <property type="entry name" value="HTH_XRE"/>
    <property type="match status" value="1"/>
</dbReference>
<accession>A0A494Y032</accession>
<dbReference type="AlphaFoldDB" id="A0A494Y032"/>
<gene>
    <name evidence="2" type="ORF">D7S86_15800</name>
</gene>
<dbReference type="Proteomes" id="UP000270342">
    <property type="component" value="Unassembled WGS sequence"/>
</dbReference>
<dbReference type="InterPro" id="IPR001387">
    <property type="entry name" value="Cro/C1-type_HTH"/>
</dbReference>
<organism evidence="2 3">
    <name type="scientific">Pararobbsia silviterrae</name>
    <dbReference type="NCBI Taxonomy" id="1792498"/>
    <lineage>
        <taxon>Bacteria</taxon>
        <taxon>Pseudomonadati</taxon>
        <taxon>Pseudomonadota</taxon>
        <taxon>Betaproteobacteria</taxon>
        <taxon>Burkholderiales</taxon>
        <taxon>Burkholderiaceae</taxon>
        <taxon>Pararobbsia</taxon>
    </lineage>
</organism>
<proteinExistence type="predicted"/>
<keyword evidence="3" id="KW-1185">Reference proteome</keyword>
<evidence type="ECO:0000259" key="1">
    <source>
        <dbReference type="PROSITE" id="PS50943"/>
    </source>
</evidence>
<dbReference type="InterPro" id="IPR010982">
    <property type="entry name" value="Lambda_DNA-bd_dom_sf"/>
</dbReference>
<name>A0A494Y032_9BURK</name>
<evidence type="ECO:0000313" key="3">
    <source>
        <dbReference type="Proteomes" id="UP000270342"/>
    </source>
</evidence>
<comment type="caution">
    <text evidence="2">The sequence shown here is derived from an EMBL/GenBank/DDBJ whole genome shotgun (WGS) entry which is preliminary data.</text>
</comment>
<evidence type="ECO:0000313" key="2">
    <source>
        <dbReference type="EMBL" id="RKP53721.1"/>
    </source>
</evidence>
<protein>
    <submittedName>
        <fullName evidence="2">XRE family transcriptional regulator</fullName>
    </submittedName>
</protein>
<sequence>MLPSPVERSLKSLGENLRIARKRRGETMRSFAERMQVSVPTLRKMENGDSTVSISVYAMALWLVGRVQFLAAIADPAADENALALELRNLSAKGAARR</sequence>
<dbReference type="OrthoDB" id="9182103at2"/>
<reference evidence="2 3" key="1">
    <citation type="submission" date="2018-10" db="EMBL/GenBank/DDBJ databases">
        <title>Robbsia sp. DHC34, isolated from soil.</title>
        <authorList>
            <person name="Gao Z.-H."/>
            <person name="Qiu L.-H."/>
        </authorList>
    </citation>
    <scope>NUCLEOTIDE SEQUENCE [LARGE SCALE GENOMIC DNA]</scope>
    <source>
        <strain evidence="2 3">DHC34</strain>
    </source>
</reference>
<dbReference type="SUPFAM" id="SSF47413">
    <property type="entry name" value="lambda repressor-like DNA-binding domains"/>
    <property type="match status" value="1"/>
</dbReference>
<dbReference type="EMBL" id="RBZU01000006">
    <property type="protein sequence ID" value="RKP53721.1"/>
    <property type="molecule type" value="Genomic_DNA"/>
</dbReference>
<dbReference type="GO" id="GO:0003677">
    <property type="term" value="F:DNA binding"/>
    <property type="evidence" value="ECO:0007669"/>
    <property type="project" value="InterPro"/>
</dbReference>